<dbReference type="InterPro" id="IPR050091">
    <property type="entry name" value="PKS_NRPS_Biosynth_Enz"/>
</dbReference>
<dbReference type="InterPro" id="IPR056501">
    <property type="entry name" value="NAD-bd_HRPKS_sdrA"/>
</dbReference>
<dbReference type="InterPro" id="IPR020841">
    <property type="entry name" value="PKS_Beta-ketoAc_synthase_dom"/>
</dbReference>
<dbReference type="GO" id="GO:0008168">
    <property type="term" value="F:methyltransferase activity"/>
    <property type="evidence" value="ECO:0007669"/>
    <property type="project" value="UniProtKB-KW"/>
</dbReference>
<comment type="caution">
    <text evidence="14">The sequence shown here is derived from an EMBL/GenBank/DDBJ whole genome shotgun (WGS) entry which is preliminary data.</text>
</comment>
<dbReference type="SMART" id="SM00826">
    <property type="entry name" value="PKS_DH"/>
    <property type="match status" value="1"/>
</dbReference>
<dbReference type="InterPro" id="IPR036291">
    <property type="entry name" value="NAD(P)-bd_dom_sf"/>
</dbReference>
<feature type="active site" description="Proton acceptor; for dehydratase activity" evidence="9">
    <location>
        <position position="1047"/>
    </location>
</feature>
<gene>
    <name evidence="14" type="ORF">CT0861_05283</name>
</gene>
<feature type="domain" description="Ketosynthase family 3 (KS3)" evidence="12">
    <location>
        <begin position="95"/>
        <end position="515"/>
    </location>
</feature>
<feature type="region of interest" description="C-terminal hotdog fold" evidence="9">
    <location>
        <begin position="1154"/>
        <end position="1299"/>
    </location>
</feature>
<dbReference type="SUPFAM" id="SSF47336">
    <property type="entry name" value="ACP-like"/>
    <property type="match status" value="1"/>
</dbReference>
<dbReference type="InterPro" id="IPR020843">
    <property type="entry name" value="ER"/>
</dbReference>
<dbReference type="Pfam" id="PF08659">
    <property type="entry name" value="KR"/>
    <property type="match status" value="1"/>
</dbReference>
<dbReference type="SMART" id="SM00825">
    <property type="entry name" value="PKS_KS"/>
    <property type="match status" value="1"/>
</dbReference>
<dbReference type="Pfam" id="PF00698">
    <property type="entry name" value="Acyl_transf_1"/>
    <property type="match status" value="1"/>
</dbReference>
<dbReference type="InterPro" id="IPR016039">
    <property type="entry name" value="Thiolase-like"/>
</dbReference>
<dbReference type="GO" id="GO:0032259">
    <property type="term" value="P:methylation"/>
    <property type="evidence" value="ECO:0007669"/>
    <property type="project" value="UniProtKB-KW"/>
</dbReference>
<dbReference type="InterPro" id="IPR049552">
    <property type="entry name" value="PKS_DH_N"/>
</dbReference>
<dbReference type="EMBL" id="LFIV01000152">
    <property type="protein sequence ID" value="KZL67136.1"/>
    <property type="molecule type" value="Genomic_DNA"/>
</dbReference>
<dbReference type="SUPFAM" id="SSF50129">
    <property type="entry name" value="GroES-like"/>
    <property type="match status" value="1"/>
</dbReference>
<evidence type="ECO:0000256" key="6">
    <source>
        <dbReference type="ARBA" id="ARBA00023002"/>
    </source>
</evidence>
<evidence type="ECO:0000313" key="14">
    <source>
        <dbReference type="EMBL" id="KZL67136.1"/>
    </source>
</evidence>
<dbReference type="Gene3D" id="3.40.47.10">
    <property type="match status" value="1"/>
</dbReference>
<dbReference type="InterPro" id="IPR013217">
    <property type="entry name" value="Methyltransf_12"/>
</dbReference>
<dbReference type="GO" id="GO:0031177">
    <property type="term" value="F:phosphopantetheine binding"/>
    <property type="evidence" value="ECO:0007669"/>
    <property type="project" value="InterPro"/>
</dbReference>
<evidence type="ECO:0000259" key="12">
    <source>
        <dbReference type="PROSITE" id="PS52004"/>
    </source>
</evidence>
<dbReference type="Proteomes" id="UP000076552">
    <property type="component" value="Unassembled WGS sequence"/>
</dbReference>
<dbReference type="PROSITE" id="PS50075">
    <property type="entry name" value="CARRIER"/>
    <property type="match status" value="1"/>
</dbReference>
<dbReference type="SMART" id="SM00827">
    <property type="entry name" value="PKS_AT"/>
    <property type="match status" value="1"/>
</dbReference>
<dbReference type="STRING" id="708197.A0A166PT53"/>
<dbReference type="Gene3D" id="3.40.50.720">
    <property type="entry name" value="NAD(P)-binding Rossmann-like Domain"/>
    <property type="match status" value="2"/>
</dbReference>
<dbReference type="GO" id="GO:0016491">
    <property type="term" value="F:oxidoreductase activity"/>
    <property type="evidence" value="ECO:0007669"/>
    <property type="project" value="UniProtKB-KW"/>
</dbReference>
<dbReference type="InterPro" id="IPR049551">
    <property type="entry name" value="PKS_DH_C"/>
</dbReference>
<evidence type="ECO:0000256" key="9">
    <source>
        <dbReference type="PROSITE-ProRule" id="PRU01363"/>
    </source>
</evidence>
<evidence type="ECO:0000259" key="13">
    <source>
        <dbReference type="PROSITE" id="PS52019"/>
    </source>
</evidence>
<dbReference type="InterPro" id="IPR001227">
    <property type="entry name" value="Ac_transferase_dom_sf"/>
</dbReference>
<feature type="domain" description="Carrier" evidence="11">
    <location>
        <begin position="2542"/>
        <end position="2619"/>
    </location>
</feature>
<dbReference type="SMART" id="SM00823">
    <property type="entry name" value="PKS_PP"/>
    <property type="match status" value="1"/>
</dbReference>
<dbReference type="Gene3D" id="1.10.1200.10">
    <property type="entry name" value="ACP-like"/>
    <property type="match status" value="1"/>
</dbReference>
<feature type="region of interest" description="Disordered" evidence="10">
    <location>
        <begin position="46"/>
        <end position="71"/>
    </location>
</feature>
<feature type="region of interest" description="N-terminal hotdog fold" evidence="9">
    <location>
        <begin position="1015"/>
        <end position="1143"/>
    </location>
</feature>
<dbReference type="SUPFAM" id="SSF55048">
    <property type="entry name" value="Probable ACP-binding domain of malonyl-CoA ACP transacylase"/>
    <property type="match status" value="1"/>
</dbReference>
<feature type="region of interest" description="Disordered" evidence="10">
    <location>
        <begin position="1"/>
        <end position="26"/>
    </location>
</feature>
<dbReference type="Pfam" id="PF23114">
    <property type="entry name" value="NAD-bd_HRPKS_sdrA"/>
    <property type="match status" value="1"/>
</dbReference>
<dbReference type="InterPro" id="IPR014043">
    <property type="entry name" value="Acyl_transferase_dom"/>
</dbReference>
<evidence type="ECO:0000256" key="7">
    <source>
        <dbReference type="ARBA" id="ARBA00023268"/>
    </source>
</evidence>
<dbReference type="InterPro" id="IPR002364">
    <property type="entry name" value="Quin_OxRdtase/zeta-crystal_CS"/>
</dbReference>
<dbReference type="Pfam" id="PF00109">
    <property type="entry name" value="ketoacyl-synt"/>
    <property type="match status" value="1"/>
</dbReference>
<dbReference type="PANTHER" id="PTHR43775">
    <property type="entry name" value="FATTY ACID SYNTHASE"/>
    <property type="match status" value="1"/>
</dbReference>
<keyword evidence="8" id="KW-0012">Acyltransferase</keyword>
<dbReference type="PROSITE" id="PS52019">
    <property type="entry name" value="PKS_MFAS_DH"/>
    <property type="match status" value="1"/>
</dbReference>
<keyword evidence="6" id="KW-0560">Oxidoreductase</keyword>
<dbReference type="SUPFAM" id="SSF52151">
    <property type="entry name" value="FabD/lysophospholipase-like"/>
    <property type="match status" value="1"/>
</dbReference>
<dbReference type="GO" id="GO:0006633">
    <property type="term" value="P:fatty acid biosynthetic process"/>
    <property type="evidence" value="ECO:0007669"/>
    <property type="project" value="TreeGrafter"/>
</dbReference>
<feature type="compositionally biased region" description="Basic and acidic residues" evidence="10">
    <location>
        <begin position="13"/>
        <end position="26"/>
    </location>
</feature>
<feature type="domain" description="PKS/mFAS DH" evidence="13">
    <location>
        <begin position="1015"/>
        <end position="1299"/>
    </location>
</feature>
<dbReference type="PROSITE" id="PS00012">
    <property type="entry name" value="PHOSPHOPANTETHEINE"/>
    <property type="match status" value="1"/>
</dbReference>
<evidence type="ECO:0000256" key="5">
    <source>
        <dbReference type="ARBA" id="ARBA00022857"/>
    </source>
</evidence>
<dbReference type="Pfam" id="PF21089">
    <property type="entry name" value="PKS_DH_N"/>
    <property type="match status" value="1"/>
</dbReference>
<dbReference type="InterPro" id="IPR013154">
    <property type="entry name" value="ADH-like_N"/>
</dbReference>
<dbReference type="CDD" id="cd00833">
    <property type="entry name" value="PKS"/>
    <property type="match status" value="1"/>
</dbReference>
<evidence type="ECO:0000256" key="8">
    <source>
        <dbReference type="ARBA" id="ARBA00023315"/>
    </source>
</evidence>
<dbReference type="SMART" id="SM00829">
    <property type="entry name" value="PKS_ER"/>
    <property type="match status" value="1"/>
</dbReference>
<dbReference type="GO" id="GO:0008270">
    <property type="term" value="F:zinc ion binding"/>
    <property type="evidence" value="ECO:0007669"/>
    <property type="project" value="InterPro"/>
</dbReference>
<dbReference type="Gene3D" id="3.10.129.110">
    <property type="entry name" value="Polyketide synthase dehydratase"/>
    <property type="match status" value="1"/>
</dbReference>
<dbReference type="PROSITE" id="PS01162">
    <property type="entry name" value="QOR_ZETA_CRYSTAL"/>
    <property type="match status" value="1"/>
</dbReference>
<keyword evidence="7" id="KW-0511">Multifunctional enzyme</keyword>
<keyword evidence="4" id="KW-0808">Transferase</keyword>
<dbReference type="PANTHER" id="PTHR43775:SF49">
    <property type="entry name" value="SYNTHASE, PUTATIVE (JCVI)-RELATED"/>
    <property type="match status" value="1"/>
</dbReference>
<dbReference type="Pfam" id="PF00550">
    <property type="entry name" value="PP-binding"/>
    <property type="match status" value="1"/>
</dbReference>
<keyword evidence="1" id="KW-0596">Phosphopantetheine</keyword>
<dbReference type="GO" id="GO:1901336">
    <property type="term" value="P:lactone biosynthetic process"/>
    <property type="evidence" value="ECO:0007669"/>
    <property type="project" value="UniProtKB-ARBA"/>
</dbReference>
<name>A0A166PT53_9PEZI</name>
<dbReference type="InterPro" id="IPR049900">
    <property type="entry name" value="PKS_mFAS_DH"/>
</dbReference>
<dbReference type="InterPro" id="IPR014030">
    <property type="entry name" value="Ketoacyl_synth_N"/>
</dbReference>
<feature type="active site" description="Proton donor; for dehydratase activity" evidence="9">
    <location>
        <position position="1215"/>
    </location>
</feature>
<protein>
    <submittedName>
        <fullName evidence="14">Polyketide synthase</fullName>
    </submittedName>
</protein>
<evidence type="ECO:0000256" key="3">
    <source>
        <dbReference type="ARBA" id="ARBA00022603"/>
    </source>
</evidence>
<keyword evidence="3" id="KW-0489">Methyltransferase</keyword>
<dbReference type="GO" id="GO:0004312">
    <property type="term" value="F:fatty acid synthase activity"/>
    <property type="evidence" value="ECO:0007669"/>
    <property type="project" value="TreeGrafter"/>
</dbReference>
<dbReference type="SUPFAM" id="SSF53901">
    <property type="entry name" value="Thiolase-like"/>
    <property type="match status" value="1"/>
</dbReference>
<dbReference type="CDD" id="cd05195">
    <property type="entry name" value="enoyl_red"/>
    <property type="match status" value="1"/>
</dbReference>
<dbReference type="InterPro" id="IPR042104">
    <property type="entry name" value="PKS_dehydratase_sf"/>
</dbReference>
<keyword evidence="2" id="KW-0597">Phosphoprotein</keyword>
<dbReference type="SUPFAM" id="SSF53335">
    <property type="entry name" value="S-adenosyl-L-methionine-dependent methyltransferases"/>
    <property type="match status" value="1"/>
</dbReference>
<dbReference type="PROSITE" id="PS52004">
    <property type="entry name" value="KS3_2"/>
    <property type="match status" value="1"/>
</dbReference>
<evidence type="ECO:0000313" key="15">
    <source>
        <dbReference type="Proteomes" id="UP000076552"/>
    </source>
</evidence>
<evidence type="ECO:0000256" key="1">
    <source>
        <dbReference type="ARBA" id="ARBA00022450"/>
    </source>
</evidence>
<dbReference type="Pfam" id="PF08242">
    <property type="entry name" value="Methyltransf_12"/>
    <property type="match status" value="1"/>
</dbReference>
<evidence type="ECO:0000256" key="4">
    <source>
        <dbReference type="ARBA" id="ARBA00022679"/>
    </source>
</evidence>
<dbReference type="InterPro" id="IPR013968">
    <property type="entry name" value="PKS_KR"/>
</dbReference>
<dbReference type="InterPro" id="IPR014031">
    <property type="entry name" value="Ketoacyl_synth_C"/>
</dbReference>
<dbReference type="InterPro" id="IPR057326">
    <property type="entry name" value="KR_dom"/>
</dbReference>
<sequence length="2628" mass="287858">MSDAEVENQPASKEGHDGFHRLPGPERCQERLVDTVNEFPKAIEFNANRHPASENTANEAPMNGASHGATSNAQCDISNCSGSSHSSTTGSRPTVEPIAICGMAMRLPGGITDAAGFWDMLYNGRSGRCKVPEDRYNAETWYGPGKIGHTASKFGYFLDNVDLANMDSSFWTMTKKEIGAMDPQQRLTLEVVYECLQSAGQKTDELRGKKVGVFIGTFEGDWLELDGRDPQHHHMYRLTGYGDYMSANRINYEFDFVGPSVTIRTACSSSLTALHDACHSILTGECESAVVACANIICSPRTTMTMQEQGVMSPSGLCKTFDAEADGYARGEAVSAIYVKKLSDAIRDGDPIRSVIRSTAINAGGKSSTLTAPKTAAHEALIRRAHQLAGISDFSKTAMIECHGTGTAVGDPIETLAVANIFGDYGIYIGSVKTNLGHSEGASGLSSVIKMTLALENETIPPNLNFTTPNPKIPFKKCKLAVPIEPRPWPKDRDHVVGVNSFGIGGSNAHVLLSSAFSFGCGNGKVSGQQQGNVEEAYDASPRLRLLLFSAKHPKALQTMLSQHQAYHLSHPSLLRDMSFSLALKRDVFNHRAFCVTDGVDDWAPVVSPRPATREPSKLIFVFSGQGAQWARMGMALIKQVPEFKQSLRDLDKFLHMLPDGPDWNLIGKSRNQTSTQYLLTTVRVDELLAPKSRSRISSAELSQPCCTAIQLALVDLLASYNVKPGAVVGHSSGEIAAAYASGAITAKQAIAIAYYRGKVMLALDPAKTRGGMAAVGLGRDKVEPYLSNGVMIGCENSPESTTLTGEKKALEWVIQQIRETSPDVLKRNPRRTTLTLLTTLTDHMRQVAPLYKELLGGDMTNAKDPIIPFYSSVFCKSIKSGRELGPKYWVDNLVSPVRFSTAVGQILQEPGHKTFVEIGPHAALAGPVRQMIAKSAKPADDYMSVLTRGNDSHADLLHVVGQLWSTNQSVYLDPIVGEGEFLVDLPLYPWHYEEPLWYESRLAREWRRRQFPHHDVLGSRILESTDFSPGWRNLLRPETVPWIKEHEVAGDIVFPGVGYVTMAGEAIRQLTASINFTVRRVHIKAALILLQDTATEVITQLQRVPLTSSADSAWYNFTISSHQNGGWQKHAFGQVSAGSEHPHDKVTDMAPLPRVVSPKAWYRKLRSLGLEYGPRFMGMRDMTAHPVEPTLMLHMTNDIGDGESVYAIHPVTLDLVPQALAPALANGLTRRFDCVAIPTYIEEMYVRPPATADIVMQVHVTDRRKNTHIGDMVAVSDGEVVISVKGLQVSVISEADNDGDGRHMQDPHAAVELEWKEDINLMDMTTLIRPAEDQYDVRRLLDSFSVLCMLEAAERLSAVDVKPSKPHLAHFRHWLEDLCGEIREGRYGTGILPAGFHTDMPPARRTETVDALYSRLLETKASAAATAVYRIASSCESIFCGTTDELTVLLEDNNLHRLYDFMQNTEYSAFLDLMAHRKPSMRVLEIGAGTGGTTATVLPVLESAYGERMYLSYTYTDVSPGFFPAAKERFKEHDAVQYAVLDISKDPLGQGFDPESFDLIIACNVLHATPNIHDTLSNVRKLVHPRGKLLLQELSPETKWINFVMGVLPGWWLGADDSRFPEPFIDSARWDMELRAAGFGGAEAVVYDGYLNNNIIATPAALQPPLSKRVTLLHSGEIGAVGRHDTAVYKLHARLELSGYQIDLRAFNYDGNAAAPSLSLPEGQDVVAALDLTGPFFHDLTERRLAGFQELVRQARDRRCGILWLTGTSQADCVDPRFAPVIGVARVLRTETGLDFATLELELDRLDKDGGSSIGAVPAVLAEFQRREADEDITPEAEWACVGGQVMIGRYHFVDVYKGMKTDDNNRDDGGTVLKLEQHRPGLVNTLFWERRAQPPLGDNDVRVQVKAVGLNFKDVLISLGVITEPYSIGRGLGYECSGTVTAVGPSVSEFRVGDRVIAGSSGSFTTVLQAPENLCCNIPDSMSFEEAATIMAVYCTAIHCLLDVGRLTKGMSVLIHSAAGGVGIAAIQVAKMVGAVIYCTVSNNSKAEFLVDRFGIPRRHIFNSRDATFLPAVLEATEGRGVDVVLNSLAGELLHASWKCVAMFGTFVEIGRRDFVGQGLLAMDTFEANRSFVGFDLLRFTTERPLTVKSLIRRALAFYTEGHIRPISPSTTLPATEISEAIRFMQKGQHLGKIVVIMPENHNELVSEKPHSSIVLRNDAAYLLVGGLGGLGRSITTWLAERGARHFVFLSRSAASVSDDDPFILELEALECMTVRVSGDVANYEDVLRSIKAAGRPIAGVLQASMVVRDNNLIDMSWDEWVAASRPKIQGTWNLHNAFVREQAEPLDLFFLFSSAGAMSGHWGQANYNAGNTFLDAFVQYRHSLGLPASVLNIGIMGDVGYVSENTGLLESLRSTSQYVMEESALLECIELMLKRCFVAQEVPAPAAVSSGGGGDNGGGSRWRYAQRSQMGIGLRSLLPITAPANRTTWRKDPRFLVYRNLEEAGSGASGAAGALTSDEALAQLLREIGTNMMLLRSTETAVLLARALRNTLLGFMMRTEDELDLDGSLTSMGIDSLISIELRNWIRRQLGAEVTVLEIVRAASLKDLGEMVQRRLVEKYEARAK</sequence>
<dbReference type="Pfam" id="PF16197">
    <property type="entry name" value="KAsynt_C_assoc"/>
    <property type="match status" value="1"/>
</dbReference>
<evidence type="ECO:0000256" key="10">
    <source>
        <dbReference type="SAM" id="MobiDB-lite"/>
    </source>
</evidence>
<dbReference type="InterPro" id="IPR006162">
    <property type="entry name" value="Ppantetheine_attach_site"/>
</dbReference>
<dbReference type="SMART" id="SM00822">
    <property type="entry name" value="PKS_KR"/>
    <property type="match status" value="1"/>
</dbReference>
<dbReference type="InterPro" id="IPR032821">
    <property type="entry name" value="PKS_assoc"/>
</dbReference>
<dbReference type="InterPro" id="IPR011032">
    <property type="entry name" value="GroES-like_sf"/>
</dbReference>
<dbReference type="GO" id="GO:0030639">
    <property type="term" value="P:polyketide biosynthetic process"/>
    <property type="evidence" value="ECO:0007669"/>
    <property type="project" value="UniProtKB-ARBA"/>
</dbReference>
<evidence type="ECO:0000256" key="2">
    <source>
        <dbReference type="ARBA" id="ARBA00022553"/>
    </source>
</evidence>
<dbReference type="FunFam" id="3.40.50.720:FF:000209">
    <property type="entry name" value="Polyketide synthase Pks12"/>
    <property type="match status" value="1"/>
</dbReference>
<dbReference type="Gene3D" id="3.40.366.10">
    <property type="entry name" value="Malonyl-Coenzyme A Acyl Carrier Protein, domain 2"/>
    <property type="match status" value="1"/>
</dbReference>
<dbReference type="InterPro" id="IPR016036">
    <property type="entry name" value="Malonyl_transacylase_ACP-bd"/>
</dbReference>
<dbReference type="Pfam" id="PF14765">
    <property type="entry name" value="PS-DH"/>
    <property type="match status" value="1"/>
</dbReference>
<dbReference type="Gene3D" id="3.90.180.10">
    <property type="entry name" value="Medium-chain alcohol dehydrogenases, catalytic domain"/>
    <property type="match status" value="1"/>
</dbReference>
<proteinExistence type="predicted"/>
<dbReference type="Gene3D" id="3.40.50.150">
    <property type="entry name" value="Vaccinia Virus protein VP39"/>
    <property type="match status" value="1"/>
</dbReference>
<dbReference type="InterPro" id="IPR016035">
    <property type="entry name" value="Acyl_Trfase/lysoPLipase"/>
</dbReference>
<accession>A0A166PT53</accession>
<keyword evidence="5" id="KW-0521">NADP</keyword>
<dbReference type="Pfam" id="PF02801">
    <property type="entry name" value="Ketoacyl-synt_C"/>
    <property type="match status" value="1"/>
</dbReference>
<dbReference type="InterPro" id="IPR029063">
    <property type="entry name" value="SAM-dependent_MTases_sf"/>
</dbReference>
<organism evidence="14 15">
    <name type="scientific">Colletotrichum tofieldiae</name>
    <dbReference type="NCBI Taxonomy" id="708197"/>
    <lineage>
        <taxon>Eukaryota</taxon>
        <taxon>Fungi</taxon>
        <taxon>Dikarya</taxon>
        <taxon>Ascomycota</taxon>
        <taxon>Pezizomycotina</taxon>
        <taxon>Sordariomycetes</taxon>
        <taxon>Hypocreomycetidae</taxon>
        <taxon>Glomerellales</taxon>
        <taxon>Glomerellaceae</taxon>
        <taxon>Colletotrichum</taxon>
        <taxon>Colletotrichum spaethianum species complex</taxon>
    </lineage>
</organism>
<dbReference type="InterPro" id="IPR009081">
    <property type="entry name" value="PP-bd_ACP"/>
</dbReference>
<dbReference type="InterPro" id="IPR020806">
    <property type="entry name" value="PKS_PP-bd"/>
</dbReference>
<reference evidence="14 15" key="1">
    <citation type="submission" date="2015-06" db="EMBL/GenBank/DDBJ databases">
        <title>Survival trade-offs in plant roots during colonization by closely related pathogenic and mutualistic fungi.</title>
        <authorList>
            <person name="Hacquard S."/>
            <person name="Kracher B."/>
            <person name="Hiruma K."/>
            <person name="Weinman A."/>
            <person name="Muench P."/>
            <person name="Garrido Oter R."/>
            <person name="Ver Loren van Themaat E."/>
            <person name="Dallerey J.-F."/>
            <person name="Damm U."/>
            <person name="Henrissat B."/>
            <person name="Lespinet O."/>
            <person name="Thon M."/>
            <person name="Kemen E."/>
            <person name="McHardy A.C."/>
            <person name="Schulze-Lefert P."/>
            <person name="O'Connell R.J."/>
        </authorList>
    </citation>
    <scope>NUCLEOTIDE SEQUENCE [LARGE SCALE GENOMIC DNA]</scope>
    <source>
        <strain evidence="14 15">0861</strain>
    </source>
</reference>
<evidence type="ECO:0000259" key="11">
    <source>
        <dbReference type="PROSITE" id="PS50075"/>
    </source>
</evidence>
<keyword evidence="15" id="KW-1185">Reference proteome</keyword>
<dbReference type="InterPro" id="IPR036736">
    <property type="entry name" value="ACP-like_sf"/>
</dbReference>
<dbReference type="InterPro" id="IPR020807">
    <property type="entry name" value="PKS_DH"/>
</dbReference>
<dbReference type="SUPFAM" id="SSF51735">
    <property type="entry name" value="NAD(P)-binding Rossmann-fold domains"/>
    <property type="match status" value="2"/>
</dbReference>
<dbReference type="Pfam" id="PF08240">
    <property type="entry name" value="ADH_N"/>
    <property type="match status" value="1"/>
</dbReference>
<dbReference type="Pfam" id="PF13602">
    <property type="entry name" value="ADH_zinc_N_2"/>
    <property type="match status" value="1"/>
</dbReference>